<evidence type="ECO:0000256" key="5">
    <source>
        <dbReference type="ARBA" id="ARBA00022989"/>
    </source>
</evidence>
<name>H0XWQ4_OTOGA</name>
<dbReference type="InParanoid" id="H0XWQ4"/>
<dbReference type="GO" id="GO:0002727">
    <property type="term" value="P:regulation of natural killer cell cytokine production"/>
    <property type="evidence" value="ECO:0007669"/>
    <property type="project" value="Ensembl"/>
</dbReference>
<dbReference type="GO" id="GO:1904669">
    <property type="term" value="P:ATP export"/>
    <property type="evidence" value="ECO:0007669"/>
    <property type="project" value="Ensembl"/>
</dbReference>
<comment type="similarity">
    <text evidence="2">Belongs to the CALHM family.</text>
</comment>
<protein>
    <submittedName>
        <fullName evidence="10">Calcium homeostasis modulator family member 6</fullName>
    </submittedName>
</protein>
<comment type="subcellular location">
    <subcellularLocation>
        <location evidence="1">Membrane</location>
        <topology evidence="1">Multi-pass membrane protein</topology>
    </subcellularLocation>
</comment>
<dbReference type="GO" id="GO:0022832">
    <property type="term" value="F:voltage-gated channel activity"/>
    <property type="evidence" value="ECO:0007669"/>
    <property type="project" value="Ensembl"/>
</dbReference>
<dbReference type="PANTHER" id="PTHR32261:SF4">
    <property type="entry name" value="CALCIUM HOMEOSTASIS MODULATOR PROTEIN 6"/>
    <property type="match status" value="1"/>
</dbReference>
<evidence type="ECO:0000256" key="1">
    <source>
        <dbReference type="ARBA" id="ARBA00004141"/>
    </source>
</evidence>
<feature type="transmembrane region" description="Helical" evidence="9">
    <location>
        <begin position="101"/>
        <end position="127"/>
    </location>
</feature>
<dbReference type="EMBL" id="AAQR03004263">
    <property type="status" value="NOT_ANNOTATED_CDS"/>
    <property type="molecule type" value="Genomic_DNA"/>
</dbReference>
<evidence type="ECO:0000256" key="6">
    <source>
        <dbReference type="ARBA" id="ARBA00023065"/>
    </source>
</evidence>
<dbReference type="Proteomes" id="UP000005225">
    <property type="component" value="Unassembled WGS sequence"/>
</dbReference>
<evidence type="ECO:0000313" key="11">
    <source>
        <dbReference type="Proteomes" id="UP000005225"/>
    </source>
</evidence>
<evidence type="ECO:0000256" key="2">
    <source>
        <dbReference type="ARBA" id="ARBA00008497"/>
    </source>
</evidence>
<dbReference type="STRING" id="30611.ENSOGAP00000020547"/>
<dbReference type="GO" id="GO:0005261">
    <property type="term" value="F:monoatomic cation channel activity"/>
    <property type="evidence" value="ECO:0007669"/>
    <property type="project" value="TreeGrafter"/>
</dbReference>
<feature type="transmembrane region" description="Helical" evidence="9">
    <location>
        <begin position="50"/>
        <end position="70"/>
    </location>
</feature>
<evidence type="ECO:0000256" key="7">
    <source>
        <dbReference type="ARBA" id="ARBA00023136"/>
    </source>
</evidence>
<accession>H0XWQ4</accession>
<keyword evidence="7 9" id="KW-0472">Membrane</keyword>
<keyword evidence="5 9" id="KW-1133">Transmembrane helix</keyword>
<evidence type="ECO:0000256" key="4">
    <source>
        <dbReference type="ARBA" id="ARBA00022692"/>
    </source>
</evidence>
<evidence type="ECO:0000256" key="3">
    <source>
        <dbReference type="ARBA" id="ARBA00022448"/>
    </source>
</evidence>
<dbReference type="Ensembl" id="ENSOGAT00000030983.1">
    <property type="protein sequence ID" value="ENSOGAP00000020547.1"/>
    <property type="gene ID" value="ENSOGAG00000032372.1"/>
</dbReference>
<proteinExistence type="inferred from homology"/>
<dbReference type="PANTHER" id="PTHR32261">
    <property type="entry name" value="CALCIUM HOMEOSTASIS MODULATOR PROTEIN"/>
    <property type="match status" value="1"/>
</dbReference>
<keyword evidence="11" id="KW-1185">Reference proteome</keyword>
<dbReference type="Pfam" id="PF14798">
    <property type="entry name" value="Ca_hom_mod"/>
    <property type="match status" value="1"/>
</dbReference>
<evidence type="ECO:0000256" key="8">
    <source>
        <dbReference type="ARBA" id="ARBA00023303"/>
    </source>
</evidence>
<dbReference type="GeneTree" id="ENSGT01030000234610"/>
<reference evidence="10" key="3">
    <citation type="submission" date="2025-09" db="UniProtKB">
        <authorList>
            <consortium name="Ensembl"/>
        </authorList>
    </citation>
    <scope>IDENTIFICATION</scope>
</reference>
<keyword evidence="4 9" id="KW-0812">Transmembrane</keyword>
<evidence type="ECO:0000256" key="9">
    <source>
        <dbReference type="SAM" id="Phobius"/>
    </source>
</evidence>
<reference evidence="11" key="1">
    <citation type="submission" date="2011-03" db="EMBL/GenBank/DDBJ databases">
        <title>Version 3 of the genome sequence of Otolemur garnettii (Bushbaby).</title>
        <authorList>
            <consortium name="The Broad Institute Genome Sequencing Platform"/>
            <person name="Di Palma F."/>
            <person name="Johnson J."/>
            <person name="Lander E.S."/>
            <person name="Lindblad-Toh K."/>
            <person name="Jaffe D.B."/>
            <person name="Gnerre S."/>
            <person name="MacCallum I."/>
            <person name="Przybylski D."/>
            <person name="Ribeiro F.J."/>
            <person name="Burton J.N."/>
            <person name="Walker B.J."/>
            <person name="Sharpe T."/>
            <person name="Hall G."/>
        </authorList>
    </citation>
    <scope>NUCLEOTIDE SEQUENCE [LARGE SCALE GENOMIC DNA]</scope>
</reference>
<dbReference type="HOGENOM" id="CLU_069286_2_0_1"/>
<keyword evidence="6" id="KW-0406">Ion transport</keyword>
<dbReference type="OMA" id="KFWKIYS"/>
<dbReference type="GO" id="GO:0001772">
    <property type="term" value="C:immunological synapse"/>
    <property type="evidence" value="ECO:0007669"/>
    <property type="project" value="Ensembl"/>
</dbReference>
<reference evidence="10" key="2">
    <citation type="submission" date="2025-08" db="UniProtKB">
        <authorList>
            <consortium name="Ensembl"/>
        </authorList>
    </citation>
    <scope>IDENTIFICATION</scope>
</reference>
<sequence>MDKFQGVLDLHFKHRKALGLGLATLLTVGGERIFSTTVFQCPCTAAWNLWYSLAFLLVPALALLFLGLLLNARPWRTLTGCCQSKASSTGASKRNTNTVCVCCEVTAAVLLAPLTWVAVALLGGAFYECGASGIAALAGSLCSGRHQNCTTQLPLVPCDKATESDVQDLLKTLKAQSQVAGWSLIAFVITIFMIATCISRCLSPVSFQQRKFWKIYLEEEQKIFKSQTTEHATGLAKENVKCFFECKQSKGYKIPSSEEWHQISSIYTCNPNKLYYSTLHKYVNTEKGNVSISSLGEDAVSPGLGFVDSSYINSLKQT</sequence>
<keyword evidence="3" id="KW-0813">Transport</keyword>
<dbReference type="InterPro" id="IPR029569">
    <property type="entry name" value="CALHM"/>
</dbReference>
<dbReference type="eggNOG" id="ENOG502QSG7">
    <property type="taxonomic scope" value="Eukaryota"/>
</dbReference>
<keyword evidence="8" id="KW-0407">Ion channel</keyword>
<dbReference type="AlphaFoldDB" id="H0XWQ4"/>
<gene>
    <name evidence="10" type="primary">CALHM6</name>
</gene>
<evidence type="ECO:0000313" key="10">
    <source>
        <dbReference type="Ensembl" id="ENSOGAP00000020547.1"/>
    </source>
</evidence>
<organism evidence="10 11">
    <name type="scientific">Otolemur garnettii</name>
    <name type="common">Small-eared galago</name>
    <name type="synonym">Garnett's greater bushbaby</name>
    <dbReference type="NCBI Taxonomy" id="30611"/>
    <lineage>
        <taxon>Eukaryota</taxon>
        <taxon>Metazoa</taxon>
        <taxon>Chordata</taxon>
        <taxon>Craniata</taxon>
        <taxon>Vertebrata</taxon>
        <taxon>Euteleostomi</taxon>
        <taxon>Mammalia</taxon>
        <taxon>Eutheria</taxon>
        <taxon>Euarchontoglires</taxon>
        <taxon>Primates</taxon>
        <taxon>Strepsirrhini</taxon>
        <taxon>Lorisiformes</taxon>
        <taxon>Galagidae</taxon>
        <taxon>Otolemur</taxon>
    </lineage>
</organism>
<feature type="transmembrane region" description="Helical" evidence="9">
    <location>
        <begin position="179"/>
        <end position="202"/>
    </location>
</feature>